<sequence>MKKLFLLSFSLLALTACSAGISNSEPVEAGEKLTHICIRNSPTHLKYSEKEIAQFISNSLNKKRISSEVYTADLSENCTYLLTYSFAGKKNAIIRGKMRLSKYENMQRTSLGEVSYKYRHEEKNKFAQNGIQGQFDLMVSELLINY</sequence>
<protein>
    <recommendedName>
        <fullName evidence="4">Lipoprotein</fullName>
    </recommendedName>
</protein>
<keyword evidence="1" id="KW-0732">Signal</keyword>
<dbReference type="PROSITE" id="PS51257">
    <property type="entry name" value="PROKAR_LIPOPROTEIN"/>
    <property type="match status" value="1"/>
</dbReference>
<accession>A0A2M8S2R7</accession>
<name>A0A2M8S2R7_9PAST</name>
<evidence type="ECO:0000313" key="2">
    <source>
        <dbReference type="EMBL" id="PJG85414.1"/>
    </source>
</evidence>
<proteinExistence type="predicted"/>
<feature type="signal peptide" evidence="1">
    <location>
        <begin position="1"/>
        <end position="19"/>
    </location>
</feature>
<feature type="chain" id="PRO_5014695805" description="Lipoprotein" evidence="1">
    <location>
        <begin position="20"/>
        <end position="146"/>
    </location>
</feature>
<dbReference type="AlphaFoldDB" id="A0A2M8S2R7"/>
<reference evidence="2 3" key="1">
    <citation type="submission" date="2017-11" db="EMBL/GenBank/DDBJ databases">
        <title>Reclassification of Bisgaard taxon 7 as Conservatibacter flavescens gen. nov., sp. nov.</title>
        <authorList>
            <person name="Christensen H."/>
        </authorList>
    </citation>
    <scope>NUCLEOTIDE SEQUENCE [LARGE SCALE GENOMIC DNA]</scope>
    <source>
        <strain evidence="2 3">7_4</strain>
    </source>
</reference>
<comment type="caution">
    <text evidence="2">The sequence shown here is derived from an EMBL/GenBank/DDBJ whole genome shotgun (WGS) entry which is preliminary data.</text>
</comment>
<evidence type="ECO:0008006" key="4">
    <source>
        <dbReference type="Google" id="ProtNLM"/>
    </source>
</evidence>
<evidence type="ECO:0000313" key="3">
    <source>
        <dbReference type="Proteomes" id="UP000229329"/>
    </source>
</evidence>
<gene>
    <name evidence="2" type="ORF">CVP05_06725</name>
</gene>
<organism evidence="2 3">
    <name type="scientific">Conservatibacter flavescens</name>
    <dbReference type="NCBI Taxonomy" id="28161"/>
    <lineage>
        <taxon>Bacteria</taxon>
        <taxon>Pseudomonadati</taxon>
        <taxon>Pseudomonadota</taxon>
        <taxon>Gammaproteobacteria</taxon>
        <taxon>Pasteurellales</taxon>
        <taxon>Pasteurellaceae</taxon>
        <taxon>Conservatibacter</taxon>
    </lineage>
</organism>
<evidence type="ECO:0000256" key="1">
    <source>
        <dbReference type="SAM" id="SignalP"/>
    </source>
</evidence>
<dbReference type="OrthoDB" id="5679260at2"/>
<dbReference type="Proteomes" id="UP000229329">
    <property type="component" value="Unassembled WGS sequence"/>
</dbReference>
<keyword evidence="3" id="KW-1185">Reference proteome</keyword>
<dbReference type="RefSeq" id="WP_100288812.1">
    <property type="nucleotide sequence ID" value="NZ_PHHA01000014.1"/>
</dbReference>
<dbReference type="EMBL" id="PHHA01000014">
    <property type="protein sequence ID" value="PJG85414.1"/>
    <property type="molecule type" value="Genomic_DNA"/>
</dbReference>